<feature type="region of interest" description="Disordered" evidence="1">
    <location>
        <begin position="327"/>
        <end position="408"/>
    </location>
</feature>
<feature type="compositionally biased region" description="Basic and acidic residues" evidence="1">
    <location>
        <begin position="272"/>
        <end position="289"/>
    </location>
</feature>
<evidence type="ECO:0000256" key="1">
    <source>
        <dbReference type="SAM" id="MobiDB-lite"/>
    </source>
</evidence>
<dbReference type="EMBL" id="KQ242766">
    <property type="protein sequence ID" value="KNC77333.1"/>
    <property type="molecule type" value="Genomic_DNA"/>
</dbReference>
<dbReference type="PROSITE" id="PS51444">
    <property type="entry name" value="FH2"/>
    <property type="match status" value="1"/>
</dbReference>
<dbReference type="PANTHER" id="PTHR45725">
    <property type="entry name" value="FORMIN HOMOLOGY 2 FAMILY MEMBER"/>
    <property type="match status" value="1"/>
</dbReference>
<evidence type="ECO:0000313" key="3">
    <source>
        <dbReference type="EMBL" id="KNC77333.1"/>
    </source>
</evidence>
<feature type="region of interest" description="Disordered" evidence="1">
    <location>
        <begin position="272"/>
        <end position="300"/>
    </location>
</feature>
<dbReference type="STRING" id="667725.A0A0L0FMR8"/>
<keyword evidence="4" id="KW-1185">Reference proteome</keyword>
<protein>
    <recommendedName>
        <fullName evidence="2">FH2 domain-containing protein</fullName>
    </recommendedName>
</protein>
<dbReference type="InterPro" id="IPR015425">
    <property type="entry name" value="FH2_Formin"/>
</dbReference>
<reference evidence="3 4" key="1">
    <citation type="submission" date="2011-02" db="EMBL/GenBank/DDBJ databases">
        <title>The Genome Sequence of Sphaeroforma arctica JP610.</title>
        <authorList>
            <consortium name="The Broad Institute Genome Sequencing Platform"/>
            <person name="Russ C."/>
            <person name="Cuomo C."/>
            <person name="Young S.K."/>
            <person name="Zeng Q."/>
            <person name="Gargeya S."/>
            <person name="Alvarado L."/>
            <person name="Berlin A."/>
            <person name="Chapman S.B."/>
            <person name="Chen Z."/>
            <person name="Freedman E."/>
            <person name="Gellesch M."/>
            <person name="Goldberg J."/>
            <person name="Griggs A."/>
            <person name="Gujja S."/>
            <person name="Heilman E."/>
            <person name="Heiman D."/>
            <person name="Howarth C."/>
            <person name="Mehta T."/>
            <person name="Neiman D."/>
            <person name="Pearson M."/>
            <person name="Roberts A."/>
            <person name="Saif S."/>
            <person name="Shea T."/>
            <person name="Shenoy N."/>
            <person name="Sisk P."/>
            <person name="Stolte C."/>
            <person name="Sykes S."/>
            <person name="White J."/>
            <person name="Yandava C."/>
            <person name="Burger G."/>
            <person name="Gray M.W."/>
            <person name="Holland P.W.H."/>
            <person name="King N."/>
            <person name="Lang F.B.F."/>
            <person name="Roger A.J."/>
            <person name="Ruiz-Trillo I."/>
            <person name="Haas B."/>
            <person name="Nusbaum C."/>
            <person name="Birren B."/>
        </authorList>
    </citation>
    <scope>NUCLEOTIDE SEQUENCE [LARGE SCALE GENOMIC DNA]</scope>
    <source>
        <strain evidence="3 4">JP610</strain>
    </source>
</reference>
<feature type="compositionally biased region" description="Polar residues" evidence="1">
    <location>
        <begin position="327"/>
        <end position="362"/>
    </location>
</feature>
<feature type="compositionally biased region" description="Basic and acidic residues" evidence="1">
    <location>
        <begin position="452"/>
        <end position="461"/>
    </location>
</feature>
<name>A0A0L0FMR8_9EUKA</name>
<dbReference type="OrthoDB" id="1104827at2759"/>
<feature type="region of interest" description="Disordered" evidence="1">
    <location>
        <begin position="448"/>
        <end position="508"/>
    </location>
</feature>
<dbReference type="InterPro" id="IPR051425">
    <property type="entry name" value="Formin_Homology"/>
</dbReference>
<evidence type="ECO:0000313" key="4">
    <source>
        <dbReference type="Proteomes" id="UP000054560"/>
    </source>
</evidence>
<feature type="domain" description="FH2" evidence="2">
    <location>
        <begin position="1"/>
        <end position="280"/>
    </location>
</feature>
<dbReference type="SUPFAM" id="SSF101447">
    <property type="entry name" value="Formin homology 2 domain (FH2 domain)"/>
    <property type="match status" value="1"/>
</dbReference>
<accession>A0A0L0FMR8</accession>
<dbReference type="Pfam" id="PF02181">
    <property type="entry name" value="FH2"/>
    <property type="match status" value="1"/>
</dbReference>
<organism evidence="3 4">
    <name type="scientific">Sphaeroforma arctica JP610</name>
    <dbReference type="NCBI Taxonomy" id="667725"/>
    <lineage>
        <taxon>Eukaryota</taxon>
        <taxon>Ichthyosporea</taxon>
        <taxon>Ichthyophonida</taxon>
        <taxon>Sphaeroforma</taxon>
    </lineage>
</organism>
<evidence type="ECO:0000259" key="2">
    <source>
        <dbReference type="PROSITE" id="PS51444"/>
    </source>
</evidence>
<proteinExistence type="predicted"/>
<dbReference type="SMART" id="SM00498">
    <property type="entry name" value="FH2"/>
    <property type="match status" value="1"/>
</dbReference>
<dbReference type="eggNOG" id="KOG1924">
    <property type="taxonomic scope" value="Eukaryota"/>
</dbReference>
<dbReference type="AlphaFoldDB" id="A0A0L0FMR8"/>
<dbReference type="Gene3D" id="1.20.58.2220">
    <property type="entry name" value="Formin, FH2 domain"/>
    <property type="match status" value="1"/>
</dbReference>
<dbReference type="RefSeq" id="XP_014151235.1">
    <property type="nucleotide sequence ID" value="XM_014295760.1"/>
</dbReference>
<sequence>MTPSHWSNFKQLAQLKNPPCPIGDLSPTDQFVYELNVNIQRFPQRLETILFIMDFKEKMEYSKKEIDAVRLAAVELKTSKHFKNLLEMILFVGNYMNASVPRGQAVGGFQIEFINKLSNTKTGDNRSTLLHHIVRIVNDKTPETIQFLDQLSSVSDARRVQLQSLTADMAEIRVGLAKVKTELDYKREVVEDDRFVEVASTFFETSSIQFDTLTQNFERMQKSFTDAVGYFGMDVKKASPDEFFEIFDTFVDAYKGVEAEIKAADEKKARELKKQKDKEDRLKAEEDKKRKAVTALKQKNRTSVVGEPAVNVTLDDDESEKVGIKSLLTTLTDQNQRSPRQTRGNRNRTFQSSDGNSTTAQNALEMGHQLGQKSKGKVRGAGRNNPRTGTGGAPPSHPIGPDGLRSTVSTARVVKSRGVRMTGEEIDRDALTQVIEMLKGGRTLDRTLLGEVETKPEDRSRTTISRTGSEKKGAPNPTAPVVKEDSAVPAPTGRRAGRRNREKKEVSRLRDVKLERVSREFGFPPV</sequence>
<dbReference type="PANTHER" id="PTHR45725:SF1">
    <property type="entry name" value="DISHEVELLED ASSOCIATED ACTIVATOR OF MORPHOGENESIS, ISOFORM D"/>
    <property type="match status" value="1"/>
</dbReference>
<gene>
    <name evidence="3" type="ORF">SARC_10206</name>
</gene>
<dbReference type="GeneID" id="25910710"/>
<dbReference type="Proteomes" id="UP000054560">
    <property type="component" value="Unassembled WGS sequence"/>
</dbReference>
<dbReference type="InterPro" id="IPR042201">
    <property type="entry name" value="FH2_Formin_sf"/>
</dbReference>